<dbReference type="EMBL" id="CP027569">
    <property type="protein sequence ID" value="AVO27545.1"/>
    <property type="molecule type" value="Genomic_DNA"/>
</dbReference>
<gene>
    <name evidence="2" type="ORF">C6Y28_07975</name>
</gene>
<reference evidence="2 3" key="1">
    <citation type="journal article" date="2018" name="Genome Announc.">
        <title>Complete genomes of two Megasphaera elsdenii strains, NCIMB 702410 and ATCC 25940.</title>
        <authorList>
            <person name="Hatmaker E.A."/>
            <person name="O'Dell K."/>
            <person name="Riley L.A."/>
            <person name="Klingeman D.M."/>
            <person name="Guss A.M."/>
        </authorList>
    </citation>
    <scope>NUCLEOTIDE SEQUENCE [LARGE SCALE GENOMIC DNA]</scope>
    <source>
        <strain evidence="2 3">NCIMB702410</strain>
    </source>
</reference>
<dbReference type="Proteomes" id="UP000238358">
    <property type="component" value="Chromosome"/>
</dbReference>
<accession>A0A2S0M7U6</accession>
<feature type="region of interest" description="Disordered" evidence="1">
    <location>
        <begin position="1"/>
        <end position="26"/>
    </location>
</feature>
<evidence type="ECO:0000313" key="2">
    <source>
        <dbReference type="EMBL" id="AVO27545.1"/>
    </source>
</evidence>
<evidence type="ECO:0000313" key="3">
    <source>
        <dbReference type="Proteomes" id="UP000238358"/>
    </source>
</evidence>
<organism evidence="2 3">
    <name type="scientific">Megasphaera elsdenii</name>
    <dbReference type="NCBI Taxonomy" id="907"/>
    <lineage>
        <taxon>Bacteria</taxon>
        <taxon>Bacillati</taxon>
        <taxon>Bacillota</taxon>
        <taxon>Negativicutes</taxon>
        <taxon>Veillonellales</taxon>
        <taxon>Veillonellaceae</taxon>
        <taxon>Megasphaera</taxon>
    </lineage>
</organism>
<evidence type="ECO:0000256" key="1">
    <source>
        <dbReference type="SAM" id="MobiDB-lite"/>
    </source>
</evidence>
<proteinExistence type="predicted"/>
<protein>
    <submittedName>
        <fullName evidence="2">Uncharacterized protein</fullName>
    </submittedName>
</protein>
<dbReference type="AlphaFoldDB" id="A0A2S0M7U6"/>
<dbReference type="RefSeq" id="WP_027895459.1">
    <property type="nucleotide sequence ID" value="NZ_CP027569.1"/>
</dbReference>
<feature type="compositionally biased region" description="Basic and acidic residues" evidence="1">
    <location>
        <begin position="1"/>
        <end position="22"/>
    </location>
</feature>
<name>A0A2S0M7U6_MEGEL</name>
<sequence>MNSEHYQDPTAEKAISRVEKKRQEKRKNRRYRIRRMLLKRELEEIATICGFKVHITFIESKVKL</sequence>